<evidence type="ECO:0000313" key="8">
    <source>
        <dbReference type="EMBL" id="ANN73434.1"/>
    </source>
</evidence>
<evidence type="ECO:0000256" key="5">
    <source>
        <dbReference type="ARBA" id="ARBA00024335"/>
    </source>
</evidence>
<reference evidence="8 9" key="1">
    <citation type="submission" date="2016-06" db="EMBL/GenBank/DDBJ databases">
        <title>Complete genome sequences of Bordetella bronchialis and Bordetella flabilis.</title>
        <authorList>
            <person name="LiPuma J.J."/>
            <person name="Spilker T."/>
        </authorList>
    </citation>
    <scope>NUCLEOTIDE SEQUENCE [LARGE SCALE GENOMIC DNA]</scope>
    <source>
        <strain evidence="8 9">AU17976</strain>
    </source>
</reference>
<comment type="subcellular location">
    <subcellularLocation>
        <location evidence="1">Cytoplasm</location>
    </subcellularLocation>
</comment>
<organism evidence="8 9">
    <name type="scientific">Bordetella bronchialis</name>
    <dbReference type="NCBI Taxonomy" id="463025"/>
    <lineage>
        <taxon>Bacteria</taxon>
        <taxon>Pseudomonadati</taxon>
        <taxon>Pseudomonadota</taxon>
        <taxon>Betaproteobacteria</taxon>
        <taxon>Burkholderiales</taxon>
        <taxon>Alcaligenaceae</taxon>
        <taxon>Bordetella</taxon>
    </lineage>
</organism>
<dbReference type="NCBIfam" id="NF005392">
    <property type="entry name" value="PRK06937.1"/>
    <property type="match status" value="1"/>
</dbReference>
<proteinExistence type="inferred from homology"/>
<evidence type="ECO:0000256" key="6">
    <source>
        <dbReference type="ARBA" id="ARBA00040494"/>
    </source>
</evidence>
<dbReference type="Proteomes" id="UP000092213">
    <property type="component" value="Chromosome"/>
</dbReference>
<evidence type="ECO:0000256" key="1">
    <source>
        <dbReference type="ARBA" id="ARBA00004496"/>
    </source>
</evidence>
<dbReference type="AlphaFoldDB" id="A0A193G2H6"/>
<name>A0A193G2H6_9BORD</name>
<comment type="similarity">
    <text evidence="5">Belongs to the SctL stator family.</text>
</comment>
<dbReference type="GO" id="GO:0005829">
    <property type="term" value="C:cytosol"/>
    <property type="evidence" value="ECO:0007669"/>
    <property type="project" value="TreeGrafter"/>
</dbReference>
<dbReference type="InterPro" id="IPR018035">
    <property type="entry name" value="Flagellar_FliH/T3SS_HrpE"/>
</dbReference>
<gene>
    <name evidence="8" type="ORF">BAU08_20640</name>
</gene>
<protein>
    <recommendedName>
        <fullName evidence="6">Type 3 secretion system stator protein</fullName>
    </recommendedName>
</protein>
<dbReference type="NCBIfam" id="TIGR02499">
    <property type="entry name" value="HrpE_YscL_not"/>
    <property type="match status" value="1"/>
</dbReference>
<sequence length="186" mass="20602">MVAKARRDAARIVEDARHAYRQERERGYAEGLQAAQAEQAAAMVAIHRQTAGFLKQVEHDVADLVMASLRRILADFDDAERVLAVVASGLALLRRQKSVLLRVHTDDAAVVRRHMQALSSRFPGIDYIDVVADDRYARGACRMETAIGTIETSLDRQLDVLQRALCPLDAMSEETTTETGRNASDV</sequence>
<evidence type="ECO:0000256" key="3">
    <source>
        <dbReference type="ARBA" id="ARBA00022490"/>
    </source>
</evidence>
<evidence type="ECO:0000256" key="2">
    <source>
        <dbReference type="ARBA" id="ARBA00022448"/>
    </source>
</evidence>
<evidence type="ECO:0000259" key="7">
    <source>
        <dbReference type="Pfam" id="PF02108"/>
    </source>
</evidence>
<feature type="domain" description="Flagellar assembly protein FliH/Type III secretion system HrpE" evidence="7">
    <location>
        <begin position="36"/>
        <end position="159"/>
    </location>
</feature>
<dbReference type="Pfam" id="PF02108">
    <property type="entry name" value="FliH"/>
    <property type="match status" value="1"/>
</dbReference>
<keyword evidence="3" id="KW-0963">Cytoplasm</keyword>
<evidence type="ECO:0000256" key="4">
    <source>
        <dbReference type="ARBA" id="ARBA00022927"/>
    </source>
</evidence>
<accession>A0A193G2H6</accession>
<dbReference type="EMBL" id="CP016171">
    <property type="protein sequence ID" value="ANN73434.1"/>
    <property type="molecule type" value="Genomic_DNA"/>
</dbReference>
<dbReference type="PANTHER" id="PTHR34982:SF4">
    <property type="entry name" value="TYPE 3 SECRETION SYSTEM STATOR PROTEIN"/>
    <property type="match status" value="1"/>
</dbReference>
<keyword evidence="2" id="KW-0813">Transport</keyword>
<dbReference type="InterPro" id="IPR012842">
    <property type="entry name" value="T3SS_SctL/SctL2"/>
</dbReference>
<dbReference type="STRING" id="463025.BAU08_20640"/>
<dbReference type="GO" id="GO:0030254">
    <property type="term" value="P:protein secretion by the type III secretion system"/>
    <property type="evidence" value="ECO:0007669"/>
    <property type="project" value="InterPro"/>
</dbReference>
<keyword evidence="4" id="KW-0653">Protein transport</keyword>
<evidence type="ECO:0000313" key="9">
    <source>
        <dbReference type="Proteomes" id="UP000092213"/>
    </source>
</evidence>
<dbReference type="PANTHER" id="PTHR34982">
    <property type="entry name" value="YOP PROTEINS TRANSLOCATION PROTEIN L"/>
    <property type="match status" value="1"/>
</dbReference>
<dbReference type="InterPro" id="IPR051472">
    <property type="entry name" value="T3SS_Stator/FliH"/>
</dbReference>